<name>A0AA40G371_9HYME</name>
<sequence>MKSRRNGGRDPRGSEKERGQGGAWERRAVGVEVEAEAEGKDPERRKRALKRSKRSEGLKKKKGIPKEGNREKDGLAWDQRWSETMIQEGYGGGGDEIGPWRESRKKTKGKLMAGGQREVTKRYLRIERTLIFRTNVFRLSLESYEGDREERILAIL</sequence>
<feature type="region of interest" description="Disordered" evidence="1">
    <location>
        <begin position="87"/>
        <end position="109"/>
    </location>
</feature>
<proteinExistence type="predicted"/>
<protein>
    <submittedName>
        <fullName evidence="2">Uncharacterized protein</fullName>
    </submittedName>
</protein>
<organism evidence="2 3">
    <name type="scientific">Melipona bicolor</name>
    <dbReference type="NCBI Taxonomy" id="60889"/>
    <lineage>
        <taxon>Eukaryota</taxon>
        <taxon>Metazoa</taxon>
        <taxon>Ecdysozoa</taxon>
        <taxon>Arthropoda</taxon>
        <taxon>Hexapoda</taxon>
        <taxon>Insecta</taxon>
        <taxon>Pterygota</taxon>
        <taxon>Neoptera</taxon>
        <taxon>Endopterygota</taxon>
        <taxon>Hymenoptera</taxon>
        <taxon>Apocrita</taxon>
        <taxon>Aculeata</taxon>
        <taxon>Apoidea</taxon>
        <taxon>Anthophila</taxon>
        <taxon>Apidae</taxon>
        <taxon>Melipona</taxon>
    </lineage>
</organism>
<evidence type="ECO:0000313" key="2">
    <source>
        <dbReference type="EMBL" id="KAK1130216.1"/>
    </source>
</evidence>
<feature type="compositionally biased region" description="Basic and acidic residues" evidence="1">
    <location>
        <begin position="54"/>
        <end position="75"/>
    </location>
</feature>
<keyword evidence="3" id="KW-1185">Reference proteome</keyword>
<dbReference type="EMBL" id="JAHYIQ010000007">
    <property type="protein sequence ID" value="KAK1130216.1"/>
    <property type="molecule type" value="Genomic_DNA"/>
</dbReference>
<gene>
    <name evidence="2" type="ORF">K0M31_018356</name>
</gene>
<feature type="compositionally biased region" description="Basic and acidic residues" evidence="1">
    <location>
        <begin position="7"/>
        <end position="29"/>
    </location>
</feature>
<feature type="region of interest" description="Disordered" evidence="1">
    <location>
        <begin position="1"/>
        <end position="75"/>
    </location>
</feature>
<reference evidence="2" key="1">
    <citation type="submission" date="2021-10" db="EMBL/GenBank/DDBJ databases">
        <title>Melipona bicolor Genome sequencing and assembly.</title>
        <authorList>
            <person name="Araujo N.S."/>
            <person name="Arias M.C."/>
        </authorList>
    </citation>
    <scope>NUCLEOTIDE SEQUENCE</scope>
    <source>
        <strain evidence="2">USP_2M_L1-L4_2017</strain>
        <tissue evidence="2">Whole body</tissue>
    </source>
</reference>
<comment type="caution">
    <text evidence="2">The sequence shown here is derived from an EMBL/GenBank/DDBJ whole genome shotgun (WGS) entry which is preliminary data.</text>
</comment>
<evidence type="ECO:0000313" key="3">
    <source>
        <dbReference type="Proteomes" id="UP001177670"/>
    </source>
</evidence>
<evidence type="ECO:0000256" key="1">
    <source>
        <dbReference type="SAM" id="MobiDB-lite"/>
    </source>
</evidence>
<dbReference type="AlphaFoldDB" id="A0AA40G371"/>
<accession>A0AA40G371</accession>
<dbReference type="Proteomes" id="UP001177670">
    <property type="component" value="Unassembled WGS sequence"/>
</dbReference>